<sequence length="710" mass="78655">MRIFSALLIALFSQAHSKRFQNGRSSRVSHFDLLDVARRLGRDGHAAEHYDLIGNDLPVYKKNVGDVVNLEKTRLTPEENLRENKLQGMLDFLTKARSNILSHRHVNGDMGRARQLDIIDGVLAGERRRRHPNGGKRRGGRGKGGRRRGRHNRRRRAGKNHRGSPMTNGEGMREFRRDLSRNLRFKRSSQSGQYSFDEHGVFGGLQQLPFDQEQSVQIVSIDDMFAVGKSSSSNTFIDLIPLPTDNVNKTVLSSGNLGEVGNSINSRNETNFDVKASNFTEVQATEHSKGGRSRRRGNNRGRHLGRRRGGKDKHDNVEPIIIPSQINSTSQDLREENLPNETPKIKSRRLGRGKNKGEETQNGNNESRRRGGRDGRKKGGSSQVEGGRRRGGRRGDKASLNQDASSAAPSDISLDTLNVDVELTDAANSSDPSRRQKRAVGKDGGFQNNMLGTFTIPKGKLFKWNRYLGGINSVNEFAFASTERNVAVVMSFDPKLSELGFTNGATLYDFTGHQGIVALRPRVPSSPCYLIETSQTFEEIVAELGERNSTSVATNTVIALDGSGNPVSKQEYQALLEQTPSLRRQCRGRSIVRATPYGISPLAHTGATQDLKVLTLDNEVTLTVRQQPPDPVKVGERSFPAFRISRIRPWSRLRSMLGRGSGRLAQWIGQGRWGMDQDNTNSPEAVQIGNETVTPVPSPNQGFWGTSASK</sequence>
<feature type="compositionally biased region" description="Basic residues" evidence="1">
    <location>
        <begin position="290"/>
        <end position="311"/>
    </location>
</feature>
<feature type="compositionally biased region" description="Basic residues" evidence="1">
    <location>
        <begin position="345"/>
        <end position="354"/>
    </location>
</feature>
<feature type="region of interest" description="Disordered" evidence="1">
    <location>
        <begin position="123"/>
        <end position="173"/>
    </location>
</feature>
<feature type="compositionally biased region" description="Polar residues" evidence="1">
    <location>
        <begin position="399"/>
        <end position="416"/>
    </location>
</feature>
<keyword evidence="2" id="KW-0732">Signal</keyword>
<name>A0AAV4C2K3_9GAST</name>
<evidence type="ECO:0000256" key="2">
    <source>
        <dbReference type="SAM" id="SignalP"/>
    </source>
</evidence>
<keyword evidence="4" id="KW-1185">Reference proteome</keyword>
<dbReference type="EMBL" id="BLXT01005793">
    <property type="protein sequence ID" value="GFO26138.1"/>
    <property type="molecule type" value="Genomic_DNA"/>
</dbReference>
<dbReference type="Proteomes" id="UP000735302">
    <property type="component" value="Unassembled WGS sequence"/>
</dbReference>
<organism evidence="3 4">
    <name type="scientific">Plakobranchus ocellatus</name>
    <dbReference type="NCBI Taxonomy" id="259542"/>
    <lineage>
        <taxon>Eukaryota</taxon>
        <taxon>Metazoa</taxon>
        <taxon>Spiralia</taxon>
        <taxon>Lophotrochozoa</taxon>
        <taxon>Mollusca</taxon>
        <taxon>Gastropoda</taxon>
        <taxon>Heterobranchia</taxon>
        <taxon>Euthyneura</taxon>
        <taxon>Panpulmonata</taxon>
        <taxon>Sacoglossa</taxon>
        <taxon>Placobranchoidea</taxon>
        <taxon>Plakobranchidae</taxon>
        <taxon>Plakobranchus</taxon>
    </lineage>
</organism>
<evidence type="ECO:0000313" key="3">
    <source>
        <dbReference type="EMBL" id="GFO26138.1"/>
    </source>
</evidence>
<comment type="caution">
    <text evidence="3">The sequence shown here is derived from an EMBL/GenBank/DDBJ whole genome shotgun (WGS) entry which is preliminary data.</text>
</comment>
<evidence type="ECO:0000313" key="4">
    <source>
        <dbReference type="Proteomes" id="UP000735302"/>
    </source>
</evidence>
<proteinExistence type="predicted"/>
<evidence type="ECO:0000256" key="1">
    <source>
        <dbReference type="SAM" id="MobiDB-lite"/>
    </source>
</evidence>
<protein>
    <submittedName>
        <fullName evidence="3">Uncharacterized protein</fullName>
    </submittedName>
</protein>
<feature type="compositionally biased region" description="Polar residues" evidence="1">
    <location>
        <begin position="265"/>
        <end position="283"/>
    </location>
</feature>
<gene>
    <name evidence="3" type="ORF">PoB_005264300</name>
</gene>
<feature type="signal peptide" evidence="2">
    <location>
        <begin position="1"/>
        <end position="17"/>
    </location>
</feature>
<accession>A0AAV4C2K3</accession>
<feature type="compositionally biased region" description="Basic residues" evidence="1">
    <location>
        <begin position="127"/>
        <end position="162"/>
    </location>
</feature>
<dbReference type="AlphaFoldDB" id="A0AAV4C2K3"/>
<reference evidence="3 4" key="1">
    <citation type="journal article" date="2021" name="Elife">
        <title>Chloroplast acquisition without the gene transfer in kleptoplastic sea slugs, Plakobranchus ocellatus.</title>
        <authorList>
            <person name="Maeda T."/>
            <person name="Takahashi S."/>
            <person name="Yoshida T."/>
            <person name="Shimamura S."/>
            <person name="Takaki Y."/>
            <person name="Nagai Y."/>
            <person name="Toyoda A."/>
            <person name="Suzuki Y."/>
            <person name="Arimoto A."/>
            <person name="Ishii H."/>
            <person name="Satoh N."/>
            <person name="Nishiyama T."/>
            <person name="Hasebe M."/>
            <person name="Maruyama T."/>
            <person name="Minagawa J."/>
            <person name="Obokata J."/>
            <person name="Shigenobu S."/>
        </authorList>
    </citation>
    <scope>NUCLEOTIDE SEQUENCE [LARGE SCALE GENOMIC DNA]</scope>
</reference>
<feature type="chain" id="PRO_5043360370" evidence="2">
    <location>
        <begin position="18"/>
        <end position="710"/>
    </location>
</feature>
<feature type="region of interest" description="Disordered" evidence="1">
    <location>
        <begin position="690"/>
        <end position="710"/>
    </location>
</feature>
<feature type="region of interest" description="Disordered" evidence="1">
    <location>
        <begin position="265"/>
        <end position="444"/>
    </location>
</feature>